<evidence type="ECO:0000313" key="2">
    <source>
        <dbReference type="Proteomes" id="UP000004986"/>
    </source>
</evidence>
<dbReference type="HOGENOM" id="CLU_3337393_0_0_6"/>
<evidence type="ECO:0000313" key="1">
    <source>
        <dbReference type="EMBL" id="EGH49682.1"/>
    </source>
</evidence>
<feature type="non-terminal residue" evidence="1">
    <location>
        <position position="1"/>
    </location>
</feature>
<proteinExistence type="predicted"/>
<comment type="caution">
    <text evidence="1">The sequence shown here is derived from an EMBL/GenBank/DDBJ whole genome shotgun (WGS) entry which is preliminary data.</text>
</comment>
<reference evidence="1 2" key="1">
    <citation type="journal article" date="2011" name="PLoS Pathog.">
        <title>Dynamic evolution of pathogenicity revealed by sequencing and comparative genomics of 19 Pseudomonas syringae isolates.</title>
        <authorList>
            <person name="Baltrus D.A."/>
            <person name="Nishimura M.T."/>
            <person name="Romanchuk A."/>
            <person name="Chang J.H."/>
            <person name="Mukhtar M.S."/>
            <person name="Cherkis K."/>
            <person name="Roach J."/>
            <person name="Grant S.R."/>
            <person name="Jones C.D."/>
            <person name="Dangl J.L."/>
        </authorList>
    </citation>
    <scope>NUCLEOTIDE SEQUENCE [LARGE SCALE GENOMIC DNA]</scope>
    <source>
        <strain evidence="1 2">1704B</strain>
    </source>
</reference>
<sequence length="40" mass="4294">PQLIKLVFQVSGQQTSILGIGFGAYVDAFTVMTELIALSH</sequence>
<dbReference type="EMBL" id="AEAI01004579">
    <property type="protein sequence ID" value="EGH49682.1"/>
    <property type="molecule type" value="Genomic_DNA"/>
</dbReference>
<accession>F3GRH9</accession>
<name>F3GRH9_PSESJ</name>
<dbReference type="Proteomes" id="UP000004986">
    <property type="component" value="Unassembled WGS sequence"/>
</dbReference>
<keyword evidence="2" id="KW-1185">Reference proteome</keyword>
<organism evidence="1 2">
    <name type="scientific">Pseudomonas syringae pv. pisi str. 1704B</name>
    <dbReference type="NCBI Taxonomy" id="629263"/>
    <lineage>
        <taxon>Bacteria</taxon>
        <taxon>Pseudomonadati</taxon>
        <taxon>Pseudomonadota</taxon>
        <taxon>Gammaproteobacteria</taxon>
        <taxon>Pseudomonadales</taxon>
        <taxon>Pseudomonadaceae</taxon>
        <taxon>Pseudomonas</taxon>
        <taxon>Pseudomonas syringae</taxon>
    </lineage>
</organism>
<protein>
    <submittedName>
        <fullName evidence="1">Uncharacterized protein</fullName>
    </submittedName>
</protein>
<gene>
    <name evidence="1" type="ORF">PSYPI_47748</name>
</gene>
<feature type="non-terminal residue" evidence="1">
    <location>
        <position position="40"/>
    </location>
</feature>
<dbReference type="AlphaFoldDB" id="F3GRH9"/>